<evidence type="ECO:0000256" key="8">
    <source>
        <dbReference type="ARBA" id="ARBA00030128"/>
    </source>
</evidence>
<dbReference type="InterPro" id="IPR008144">
    <property type="entry name" value="Guanylate_kin-like_dom"/>
</dbReference>
<dbReference type="PANTHER" id="PTHR23117:SF13">
    <property type="entry name" value="GUANYLATE KINASE"/>
    <property type="match status" value="1"/>
</dbReference>
<dbReference type="EC" id="2.7.4.8" evidence="2 9"/>
<dbReference type="PROSITE" id="PS00856">
    <property type="entry name" value="GUANYLATE_KINASE_1"/>
    <property type="match status" value="1"/>
</dbReference>
<dbReference type="Proteomes" id="UP001575181">
    <property type="component" value="Unassembled WGS sequence"/>
</dbReference>
<keyword evidence="7 9" id="KW-0067">ATP-binding</keyword>
<reference evidence="11 12" key="1">
    <citation type="submission" date="2024-08" db="EMBL/GenBank/DDBJ databases">
        <title>Whole-genome sequencing of halo(alkali)philic microorganisms from hypersaline lakes.</title>
        <authorList>
            <person name="Sorokin D.Y."/>
            <person name="Merkel A.Y."/>
            <person name="Messina E."/>
            <person name="Yakimov M."/>
        </authorList>
    </citation>
    <scope>NUCLEOTIDE SEQUENCE [LARGE SCALE GENOMIC DNA]</scope>
    <source>
        <strain evidence="11 12">Cl-TMA</strain>
    </source>
</reference>
<dbReference type="EMBL" id="JBGUAW010000004">
    <property type="protein sequence ID" value="MFA9460486.1"/>
    <property type="molecule type" value="Genomic_DNA"/>
</dbReference>
<evidence type="ECO:0000256" key="6">
    <source>
        <dbReference type="ARBA" id="ARBA00022777"/>
    </source>
</evidence>
<evidence type="ECO:0000256" key="7">
    <source>
        <dbReference type="ARBA" id="ARBA00022840"/>
    </source>
</evidence>
<keyword evidence="5 9" id="KW-0547">Nucleotide-binding</keyword>
<comment type="subcellular location">
    <subcellularLocation>
        <location evidence="9">Cytoplasm</location>
    </subcellularLocation>
</comment>
<sequence length="220" mass="24778">MPAHSADLPRQPGLLIILSAPSGAGKTSLYRALLERLDHVVASVSHTTRPPRPGEQDGVDYHFVDEAGFERLVEEGAFLEHARVFDRSYGTSRAAVEAERAEGNDVVLEIDWQGARQIRERVSDAVSVFILPPSRQTLRQRLEGRGQDDVTVIERRMRDAEAEISHYDEYDYVIVNDVFEEALERLVAVVLGERCRLEHRREVLGVFADRLMGKIDETSG</sequence>
<dbReference type="InterPro" id="IPR027417">
    <property type="entry name" value="P-loop_NTPase"/>
</dbReference>
<organism evidence="11 12">
    <name type="scientific">Thiohalorhabdus methylotrophus</name>
    <dbReference type="NCBI Taxonomy" id="3242694"/>
    <lineage>
        <taxon>Bacteria</taxon>
        <taxon>Pseudomonadati</taxon>
        <taxon>Pseudomonadota</taxon>
        <taxon>Gammaproteobacteria</taxon>
        <taxon>Thiohalorhabdales</taxon>
        <taxon>Thiohalorhabdaceae</taxon>
        <taxon>Thiohalorhabdus</taxon>
    </lineage>
</organism>
<evidence type="ECO:0000313" key="12">
    <source>
        <dbReference type="Proteomes" id="UP001575181"/>
    </source>
</evidence>
<gene>
    <name evidence="9 11" type="primary">gmk</name>
    <name evidence="11" type="ORF">ACERLL_06555</name>
</gene>
<evidence type="ECO:0000256" key="1">
    <source>
        <dbReference type="ARBA" id="ARBA00005790"/>
    </source>
</evidence>
<dbReference type="InterPro" id="IPR020590">
    <property type="entry name" value="Guanylate_kinase_CS"/>
</dbReference>
<dbReference type="NCBIfam" id="TIGR03263">
    <property type="entry name" value="guanyl_kin"/>
    <property type="match status" value="1"/>
</dbReference>
<keyword evidence="4 9" id="KW-0808">Transferase</keyword>
<dbReference type="CDD" id="cd00071">
    <property type="entry name" value="GMPK"/>
    <property type="match status" value="1"/>
</dbReference>
<evidence type="ECO:0000256" key="9">
    <source>
        <dbReference type="HAMAP-Rule" id="MF_00328"/>
    </source>
</evidence>
<keyword evidence="12" id="KW-1185">Reference proteome</keyword>
<dbReference type="GO" id="GO:0004385">
    <property type="term" value="F:GMP kinase activity"/>
    <property type="evidence" value="ECO:0007669"/>
    <property type="project" value="UniProtKB-EC"/>
</dbReference>
<comment type="catalytic activity">
    <reaction evidence="9">
        <text>GMP + ATP = GDP + ADP</text>
        <dbReference type="Rhea" id="RHEA:20780"/>
        <dbReference type="ChEBI" id="CHEBI:30616"/>
        <dbReference type="ChEBI" id="CHEBI:58115"/>
        <dbReference type="ChEBI" id="CHEBI:58189"/>
        <dbReference type="ChEBI" id="CHEBI:456216"/>
        <dbReference type="EC" id="2.7.4.8"/>
    </reaction>
</comment>
<comment type="similarity">
    <text evidence="1 9">Belongs to the guanylate kinase family.</text>
</comment>
<evidence type="ECO:0000256" key="3">
    <source>
        <dbReference type="ARBA" id="ARBA00016296"/>
    </source>
</evidence>
<feature type="binding site" evidence="9">
    <location>
        <begin position="20"/>
        <end position="27"/>
    </location>
    <ligand>
        <name>ATP</name>
        <dbReference type="ChEBI" id="CHEBI:30616"/>
    </ligand>
</feature>
<evidence type="ECO:0000256" key="5">
    <source>
        <dbReference type="ARBA" id="ARBA00022741"/>
    </source>
</evidence>
<evidence type="ECO:0000259" key="10">
    <source>
        <dbReference type="PROSITE" id="PS50052"/>
    </source>
</evidence>
<protein>
    <recommendedName>
        <fullName evidence="3 9">Guanylate kinase</fullName>
        <ecNumber evidence="2 9">2.7.4.8</ecNumber>
    </recommendedName>
    <alternativeName>
        <fullName evidence="8 9">GMP kinase</fullName>
    </alternativeName>
</protein>
<dbReference type="PANTHER" id="PTHR23117">
    <property type="entry name" value="GUANYLATE KINASE-RELATED"/>
    <property type="match status" value="1"/>
</dbReference>
<proteinExistence type="inferred from homology"/>
<dbReference type="Gene3D" id="3.40.50.300">
    <property type="entry name" value="P-loop containing nucleotide triphosphate hydrolases"/>
    <property type="match status" value="1"/>
</dbReference>
<dbReference type="Gene3D" id="3.30.63.10">
    <property type="entry name" value="Guanylate Kinase phosphate binding domain"/>
    <property type="match status" value="1"/>
</dbReference>
<name>A0ABV4TT25_9GAMM</name>
<comment type="function">
    <text evidence="9">Essential for recycling GMP and indirectly, cGMP.</text>
</comment>
<dbReference type="HAMAP" id="MF_00328">
    <property type="entry name" value="Guanylate_kinase"/>
    <property type="match status" value="1"/>
</dbReference>
<evidence type="ECO:0000313" key="11">
    <source>
        <dbReference type="EMBL" id="MFA9460486.1"/>
    </source>
</evidence>
<keyword evidence="6 9" id="KW-0418">Kinase</keyword>
<dbReference type="Pfam" id="PF00625">
    <property type="entry name" value="Guanylate_kin"/>
    <property type="match status" value="1"/>
</dbReference>
<evidence type="ECO:0000256" key="4">
    <source>
        <dbReference type="ARBA" id="ARBA00022679"/>
    </source>
</evidence>
<dbReference type="SMART" id="SM00072">
    <property type="entry name" value="GuKc"/>
    <property type="match status" value="1"/>
</dbReference>
<accession>A0ABV4TT25</accession>
<dbReference type="SUPFAM" id="SSF52540">
    <property type="entry name" value="P-loop containing nucleoside triphosphate hydrolases"/>
    <property type="match status" value="1"/>
</dbReference>
<comment type="caution">
    <text evidence="11">The sequence shown here is derived from an EMBL/GenBank/DDBJ whole genome shotgun (WGS) entry which is preliminary data.</text>
</comment>
<keyword evidence="9" id="KW-0963">Cytoplasm</keyword>
<dbReference type="PROSITE" id="PS50052">
    <property type="entry name" value="GUANYLATE_KINASE_2"/>
    <property type="match status" value="1"/>
</dbReference>
<evidence type="ECO:0000256" key="2">
    <source>
        <dbReference type="ARBA" id="ARBA00012961"/>
    </source>
</evidence>
<dbReference type="InterPro" id="IPR008145">
    <property type="entry name" value="GK/Ca_channel_bsu"/>
</dbReference>
<dbReference type="RefSeq" id="WP_373655271.1">
    <property type="nucleotide sequence ID" value="NZ_JBGUAW010000004.1"/>
</dbReference>
<dbReference type="InterPro" id="IPR017665">
    <property type="entry name" value="Guanylate_kinase"/>
</dbReference>
<feature type="domain" description="Guanylate kinase-like" evidence="10">
    <location>
        <begin position="13"/>
        <end position="191"/>
    </location>
</feature>